<proteinExistence type="inferred from homology"/>
<dbReference type="EMBL" id="QWIR01000037">
    <property type="protein sequence ID" value="RMY91733.1"/>
    <property type="molecule type" value="Genomic_DNA"/>
</dbReference>
<comment type="similarity">
    <text evidence="5">Belongs to the SAT4 family.</text>
</comment>
<feature type="region of interest" description="Disordered" evidence="6">
    <location>
        <begin position="472"/>
        <end position="495"/>
    </location>
</feature>
<feature type="region of interest" description="Disordered" evidence="6">
    <location>
        <begin position="420"/>
        <end position="455"/>
    </location>
</feature>
<sequence length="495" mass="54364">MAAIALDANAGARWRMAAVFPDSKCQTLKASDCSPRNTILTPSPFNPHDTQNPSSMPAFDLSYPGAYIVVVTITAIIWSLLVLGIRLFLRLKVNGPLSWDDGCCIGATILACMHSVLTLLQLRYGLARPAGTQPQTTINWSSFLLWLSGYFYYMAQALSMLSVCFLLARIVRHRKMAWGCYGIAVATAAWAIAGMATTAFECELPRPWETHDAGAKCIDLWAMNSSLVITRALLETANILMASIDISFFASSLEGPGSAADDDRYQSVIMLWSLNMHLAPKLQTIAAFSMRLLILPPLLIRLHFNHVSLFSDDWPRARVPAVILGQVVIHLSVILTTVPCAKPFLRIFDSGSLHLDPNFAKKLSLLSIKRKRSDGNNSQSTEGPNDTLDRHAGGGSGGGGGAWRRAARWDRILLRPDHSSNITTIKHDPESSRSGGQSQEAGRRASFQTSESSRRVITRTDSFHVSYEAALPYPEPTRKKSKDTTVSFELDVLTK</sequence>
<feature type="region of interest" description="Disordered" evidence="6">
    <location>
        <begin position="371"/>
        <end position="402"/>
    </location>
</feature>
<evidence type="ECO:0000256" key="7">
    <source>
        <dbReference type="SAM" id="Phobius"/>
    </source>
</evidence>
<evidence type="ECO:0000313" key="10">
    <source>
        <dbReference type="Proteomes" id="UP000268823"/>
    </source>
</evidence>
<dbReference type="InterPro" id="IPR052337">
    <property type="entry name" value="SAT4-like"/>
</dbReference>
<accession>A0A3M7FSJ9</accession>
<protein>
    <recommendedName>
        <fullName evidence="8">Rhodopsin domain-containing protein</fullName>
    </recommendedName>
</protein>
<evidence type="ECO:0000256" key="2">
    <source>
        <dbReference type="ARBA" id="ARBA00022692"/>
    </source>
</evidence>
<evidence type="ECO:0000313" key="9">
    <source>
        <dbReference type="EMBL" id="RMY91733.1"/>
    </source>
</evidence>
<evidence type="ECO:0000256" key="5">
    <source>
        <dbReference type="ARBA" id="ARBA00038359"/>
    </source>
</evidence>
<reference evidence="9 10" key="1">
    <citation type="journal article" date="2018" name="BMC Genomics">
        <title>Genomic evidence for intraspecific hybridization in a clonal and extremely halotolerant yeast.</title>
        <authorList>
            <person name="Gostincar C."/>
            <person name="Stajich J.E."/>
            <person name="Zupancic J."/>
            <person name="Zalar P."/>
            <person name="Gunde-Cimerman N."/>
        </authorList>
    </citation>
    <scope>NUCLEOTIDE SEQUENCE [LARGE SCALE GENOMIC DNA]</scope>
    <source>
        <strain evidence="9 10">EXF-2788</strain>
    </source>
</reference>
<comment type="subcellular location">
    <subcellularLocation>
        <location evidence="1">Membrane</location>
        <topology evidence="1">Multi-pass membrane protein</topology>
    </subcellularLocation>
</comment>
<dbReference type="PANTHER" id="PTHR33048">
    <property type="entry name" value="PTH11-LIKE INTEGRAL MEMBRANE PROTEIN (AFU_ORTHOLOGUE AFUA_5G11245)"/>
    <property type="match status" value="1"/>
</dbReference>
<feature type="compositionally biased region" description="Gly residues" evidence="6">
    <location>
        <begin position="393"/>
        <end position="402"/>
    </location>
</feature>
<keyword evidence="4 7" id="KW-0472">Membrane</keyword>
<evidence type="ECO:0000256" key="6">
    <source>
        <dbReference type="SAM" id="MobiDB-lite"/>
    </source>
</evidence>
<evidence type="ECO:0000256" key="1">
    <source>
        <dbReference type="ARBA" id="ARBA00004141"/>
    </source>
</evidence>
<feature type="compositionally biased region" description="Polar residues" evidence="6">
    <location>
        <begin position="432"/>
        <end position="451"/>
    </location>
</feature>
<gene>
    <name evidence="9" type="ORF">D0861_02918</name>
</gene>
<comment type="caution">
    <text evidence="9">The sequence shown here is derived from an EMBL/GenBank/DDBJ whole genome shotgun (WGS) entry which is preliminary data.</text>
</comment>
<dbReference type="Pfam" id="PF20684">
    <property type="entry name" value="Fung_rhodopsin"/>
    <property type="match status" value="1"/>
</dbReference>
<dbReference type="GO" id="GO:0016020">
    <property type="term" value="C:membrane"/>
    <property type="evidence" value="ECO:0007669"/>
    <property type="project" value="UniProtKB-SubCell"/>
</dbReference>
<evidence type="ECO:0000256" key="3">
    <source>
        <dbReference type="ARBA" id="ARBA00022989"/>
    </source>
</evidence>
<organism evidence="9 10">
    <name type="scientific">Hortaea werneckii</name>
    <name type="common">Black yeast</name>
    <name type="synonym">Cladosporium werneckii</name>
    <dbReference type="NCBI Taxonomy" id="91943"/>
    <lineage>
        <taxon>Eukaryota</taxon>
        <taxon>Fungi</taxon>
        <taxon>Dikarya</taxon>
        <taxon>Ascomycota</taxon>
        <taxon>Pezizomycotina</taxon>
        <taxon>Dothideomycetes</taxon>
        <taxon>Dothideomycetidae</taxon>
        <taxon>Mycosphaerellales</taxon>
        <taxon>Teratosphaeriaceae</taxon>
        <taxon>Hortaea</taxon>
    </lineage>
</organism>
<dbReference type="AlphaFoldDB" id="A0A3M7FSJ9"/>
<feature type="compositionally biased region" description="Polar residues" evidence="6">
    <location>
        <begin position="375"/>
        <end position="384"/>
    </location>
</feature>
<dbReference type="OrthoDB" id="3897607at2759"/>
<dbReference type="VEuPathDB" id="FungiDB:BTJ68_12101"/>
<feature type="domain" description="Rhodopsin" evidence="8">
    <location>
        <begin position="85"/>
        <end position="230"/>
    </location>
</feature>
<feature type="transmembrane region" description="Helical" evidence="7">
    <location>
        <begin position="101"/>
        <end position="122"/>
    </location>
</feature>
<keyword evidence="3 7" id="KW-1133">Transmembrane helix</keyword>
<dbReference type="InterPro" id="IPR049326">
    <property type="entry name" value="Rhodopsin_dom_fungi"/>
</dbReference>
<evidence type="ECO:0000256" key="4">
    <source>
        <dbReference type="ARBA" id="ARBA00023136"/>
    </source>
</evidence>
<name>A0A3M7FSJ9_HORWE</name>
<dbReference type="PANTHER" id="PTHR33048:SF47">
    <property type="entry name" value="INTEGRAL MEMBRANE PROTEIN-RELATED"/>
    <property type="match status" value="1"/>
</dbReference>
<feature type="transmembrane region" description="Helical" evidence="7">
    <location>
        <begin position="178"/>
        <end position="200"/>
    </location>
</feature>
<evidence type="ECO:0000259" key="8">
    <source>
        <dbReference type="Pfam" id="PF20684"/>
    </source>
</evidence>
<feature type="transmembrane region" description="Helical" evidence="7">
    <location>
        <begin position="66"/>
        <end position="89"/>
    </location>
</feature>
<dbReference type="Proteomes" id="UP000268823">
    <property type="component" value="Unassembled WGS sequence"/>
</dbReference>
<feature type="transmembrane region" description="Helical" evidence="7">
    <location>
        <begin position="150"/>
        <end position="171"/>
    </location>
</feature>
<keyword evidence="2 7" id="KW-0812">Transmembrane</keyword>